<feature type="transmembrane region" description="Helical" evidence="1">
    <location>
        <begin position="182"/>
        <end position="204"/>
    </location>
</feature>
<protein>
    <submittedName>
        <fullName evidence="2">Uncharacterized protein</fullName>
    </submittedName>
</protein>
<accession>A0A1P8F8U0</accession>
<sequence length="238" mass="26870">MFAKKTVVIASVLLGLLLSIGVFSICYANSAPPPRIVIVVDNAPPNLELSIGQTKAHRDNRLTTAYFVINPYFEKSAEFRLTVTNGADTFELPLVGVKYTYNNVYTLDLSNRQLTSGPPASRFIWLPVTILLTLALEGLVFFLFRYRVARSWLIFVVINVLTQLGLYYWLSQNSNFFDNYILFTYVIGEFFVFIIEIVAFVVLLREHGRLRAAAYAFTANLFSLFAGGYLLMVLPASF</sequence>
<keyword evidence="3" id="KW-1185">Reference proteome</keyword>
<name>A0A1P8F8U0_9CHLR</name>
<keyword evidence="1" id="KW-0812">Transmembrane</keyword>
<reference evidence="3" key="1">
    <citation type="submission" date="2016-11" db="EMBL/GenBank/DDBJ databases">
        <title>Dehalogenimonas formicexedens sp. nov., a chlorinated alkane respiring bacterium isolated from contaminated groundwater.</title>
        <authorList>
            <person name="Key T.A."/>
            <person name="Bowman K.S."/>
            <person name="Lee I."/>
            <person name="Chun J."/>
            <person name="Albuquerque L."/>
            <person name="da Costa M.S."/>
            <person name="Rainey F.A."/>
            <person name="Moe W.M."/>
        </authorList>
    </citation>
    <scope>NUCLEOTIDE SEQUENCE [LARGE SCALE GENOMIC DNA]</scope>
    <source>
        <strain evidence="3">NSZ-14</strain>
    </source>
</reference>
<evidence type="ECO:0000256" key="1">
    <source>
        <dbReference type="SAM" id="Phobius"/>
    </source>
</evidence>
<organism evidence="2 3">
    <name type="scientific">Dehalogenimonas formicexedens</name>
    <dbReference type="NCBI Taxonomy" id="1839801"/>
    <lineage>
        <taxon>Bacteria</taxon>
        <taxon>Bacillati</taxon>
        <taxon>Chloroflexota</taxon>
        <taxon>Dehalococcoidia</taxon>
        <taxon>Dehalococcoidales</taxon>
        <taxon>Dehalococcoidaceae</taxon>
        <taxon>Dehalogenimonas</taxon>
    </lineage>
</organism>
<dbReference type="RefSeq" id="WP_076004503.1">
    <property type="nucleotide sequence ID" value="NZ_CP018258.1"/>
</dbReference>
<dbReference type="KEGG" id="dfo:Dform_01570"/>
<feature type="transmembrane region" description="Helical" evidence="1">
    <location>
        <begin position="213"/>
        <end position="234"/>
    </location>
</feature>
<keyword evidence="1" id="KW-0472">Membrane</keyword>
<proteinExistence type="predicted"/>
<feature type="transmembrane region" description="Helical" evidence="1">
    <location>
        <begin position="151"/>
        <end position="170"/>
    </location>
</feature>
<evidence type="ECO:0000313" key="2">
    <source>
        <dbReference type="EMBL" id="APV44891.1"/>
    </source>
</evidence>
<gene>
    <name evidence="2" type="ORF">Dform_01570</name>
</gene>
<feature type="transmembrane region" description="Helical" evidence="1">
    <location>
        <begin position="123"/>
        <end position="144"/>
    </location>
</feature>
<dbReference type="OrthoDB" id="1952838at2"/>
<dbReference type="Proteomes" id="UP000185934">
    <property type="component" value="Chromosome"/>
</dbReference>
<dbReference type="AlphaFoldDB" id="A0A1P8F8U0"/>
<evidence type="ECO:0000313" key="3">
    <source>
        <dbReference type="Proteomes" id="UP000185934"/>
    </source>
</evidence>
<keyword evidence="1" id="KW-1133">Transmembrane helix</keyword>
<dbReference type="EMBL" id="CP018258">
    <property type="protein sequence ID" value="APV44891.1"/>
    <property type="molecule type" value="Genomic_DNA"/>
</dbReference>